<dbReference type="SUPFAM" id="SSF55874">
    <property type="entry name" value="ATPase domain of HSP90 chaperone/DNA topoisomerase II/histidine kinase"/>
    <property type="match status" value="1"/>
</dbReference>
<sequence>MLTKLPHGFPLAIIEEANTAFVIIDESLKLSYANPASELLLSQSCQRLSQQSLQQLATHYHFSPVTIEQVFKDKGAFNENEVTLLVDAQPLVINLSATHLSFEGCAYVIIEMRCIEQQRKLSQVHYQEHQQKAAQDLVRGLAHEIKNPLGGLRGAAQLLESELPSPELKEFTQIIIEQADRLSALVNRLLGPQKMGERKMDNIHSVLEKVRQLVCLDLPDFINIKLDYDPSIPDFEMQSDQLLQAFLNIVQNAVQALIPDVKQGSEITLRTRTAHQVTINGVPQKLAVEIKVIDNGSGIPKHLKDTLFYPMVTGKSDGTGLGLSIAQELIKQHHGRIECHSTVGHTEFSIYLPMKL</sequence>
<dbReference type="Gene3D" id="1.10.287.130">
    <property type="match status" value="1"/>
</dbReference>
<name>A0ABQ6DZZ9_9GAMM</name>
<dbReference type="CDD" id="cd00082">
    <property type="entry name" value="HisKA"/>
    <property type="match status" value="1"/>
</dbReference>
<dbReference type="InterPro" id="IPR004358">
    <property type="entry name" value="Sig_transdc_His_kin-like_C"/>
</dbReference>
<evidence type="ECO:0000256" key="2">
    <source>
        <dbReference type="ARBA" id="ARBA00012438"/>
    </source>
</evidence>
<protein>
    <recommendedName>
        <fullName evidence="2">histidine kinase</fullName>
        <ecNumber evidence="2">2.7.13.3</ecNumber>
    </recommendedName>
</protein>
<evidence type="ECO:0000313" key="11">
    <source>
        <dbReference type="Proteomes" id="UP001157353"/>
    </source>
</evidence>
<reference evidence="11" key="1">
    <citation type="journal article" date="2019" name="Int. J. Syst. Evol. Microbiol.">
        <title>The Global Catalogue of Microorganisms (GCM) 10K type strain sequencing project: providing services to taxonomists for standard genome sequencing and annotation.</title>
        <authorList>
            <consortium name="The Broad Institute Genomics Platform"/>
            <consortium name="The Broad Institute Genome Sequencing Center for Infectious Disease"/>
            <person name="Wu L."/>
            <person name="Ma J."/>
        </authorList>
    </citation>
    <scope>NUCLEOTIDE SEQUENCE [LARGE SCALE GENOMIC DNA]</scope>
    <source>
        <strain evidence="11">NBRC 103166</strain>
    </source>
</reference>
<dbReference type="RefSeq" id="WP_284203682.1">
    <property type="nucleotide sequence ID" value="NZ_BSPQ01000004.1"/>
</dbReference>
<keyword evidence="4" id="KW-0808">Transferase</keyword>
<keyword evidence="6 10" id="KW-0418">Kinase</keyword>
<organism evidence="10 11">
    <name type="scientific">Psychromonas marina</name>
    <dbReference type="NCBI Taxonomy" id="88364"/>
    <lineage>
        <taxon>Bacteria</taxon>
        <taxon>Pseudomonadati</taxon>
        <taxon>Pseudomonadota</taxon>
        <taxon>Gammaproteobacteria</taxon>
        <taxon>Alteromonadales</taxon>
        <taxon>Psychromonadaceae</taxon>
        <taxon>Psychromonas</taxon>
    </lineage>
</organism>
<comment type="caution">
    <text evidence="10">The sequence shown here is derived from an EMBL/GenBank/DDBJ whole genome shotgun (WGS) entry which is preliminary data.</text>
</comment>
<dbReference type="InterPro" id="IPR036890">
    <property type="entry name" value="HATPase_C_sf"/>
</dbReference>
<evidence type="ECO:0000313" key="10">
    <source>
        <dbReference type="EMBL" id="GLS90563.1"/>
    </source>
</evidence>
<dbReference type="InterPro" id="IPR003661">
    <property type="entry name" value="HisK_dim/P_dom"/>
</dbReference>
<feature type="domain" description="Histidine kinase" evidence="9">
    <location>
        <begin position="140"/>
        <end position="356"/>
    </location>
</feature>
<dbReference type="Gene3D" id="3.30.450.20">
    <property type="entry name" value="PAS domain"/>
    <property type="match status" value="1"/>
</dbReference>
<dbReference type="PRINTS" id="PR00344">
    <property type="entry name" value="BCTRLSENSOR"/>
</dbReference>
<dbReference type="InterPro" id="IPR013767">
    <property type="entry name" value="PAS_fold"/>
</dbReference>
<dbReference type="Gene3D" id="3.30.565.10">
    <property type="entry name" value="Histidine kinase-like ATPase, C-terminal domain"/>
    <property type="match status" value="1"/>
</dbReference>
<evidence type="ECO:0000256" key="7">
    <source>
        <dbReference type="ARBA" id="ARBA00022840"/>
    </source>
</evidence>
<evidence type="ECO:0000256" key="6">
    <source>
        <dbReference type="ARBA" id="ARBA00022777"/>
    </source>
</evidence>
<evidence type="ECO:0000256" key="4">
    <source>
        <dbReference type="ARBA" id="ARBA00022679"/>
    </source>
</evidence>
<dbReference type="Pfam" id="PF00512">
    <property type="entry name" value="HisKA"/>
    <property type="match status" value="1"/>
</dbReference>
<keyword evidence="8" id="KW-0902">Two-component regulatory system</keyword>
<dbReference type="InterPro" id="IPR003594">
    <property type="entry name" value="HATPase_dom"/>
</dbReference>
<evidence type="ECO:0000259" key="9">
    <source>
        <dbReference type="PROSITE" id="PS50109"/>
    </source>
</evidence>
<dbReference type="InterPro" id="IPR005467">
    <property type="entry name" value="His_kinase_dom"/>
</dbReference>
<dbReference type="EMBL" id="BSPQ01000004">
    <property type="protein sequence ID" value="GLS90563.1"/>
    <property type="molecule type" value="Genomic_DNA"/>
</dbReference>
<dbReference type="SMART" id="SM00388">
    <property type="entry name" value="HisKA"/>
    <property type="match status" value="1"/>
</dbReference>
<evidence type="ECO:0000256" key="1">
    <source>
        <dbReference type="ARBA" id="ARBA00000085"/>
    </source>
</evidence>
<accession>A0ABQ6DZZ9</accession>
<dbReference type="GO" id="GO:0016301">
    <property type="term" value="F:kinase activity"/>
    <property type="evidence" value="ECO:0007669"/>
    <property type="project" value="UniProtKB-KW"/>
</dbReference>
<evidence type="ECO:0000256" key="3">
    <source>
        <dbReference type="ARBA" id="ARBA00022553"/>
    </source>
</evidence>
<keyword evidence="11" id="KW-1185">Reference proteome</keyword>
<keyword evidence="5" id="KW-0547">Nucleotide-binding</keyword>
<proteinExistence type="predicted"/>
<comment type="catalytic activity">
    <reaction evidence="1">
        <text>ATP + protein L-histidine = ADP + protein N-phospho-L-histidine.</text>
        <dbReference type="EC" id="2.7.13.3"/>
    </reaction>
</comment>
<dbReference type="SUPFAM" id="SSF47384">
    <property type="entry name" value="Homodimeric domain of signal transducing histidine kinase"/>
    <property type="match status" value="1"/>
</dbReference>
<dbReference type="SMART" id="SM00387">
    <property type="entry name" value="HATPase_c"/>
    <property type="match status" value="1"/>
</dbReference>
<dbReference type="NCBIfam" id="NF008293">
    <property type="entry name" value="PRK11073.1"/>
    <property type="match status" value="1"/>
</dbReference>
<evidence type="ECO:0000256" key="8">
    <source>
        <dbReference type="ARBA" id="ARBA00023012"/>
    </source>
</evidence>
<dbReference type="Pfam" id="PF00989">
    <property type="entry name" value="PAS"/>
    <property type="match status" value="1"/>
</dbReference>
<dbReference type="Proteomes" id="UP001157353">
    <property type="component" value="Unassembled WGS sequence"/>
</dbReference>
<gene>
    <name evidence="10" type="primary">glnL</name>
    <name evidence="10" type="ORF">GCM10007916_16300</name>
</gene>
<dbReference type="Pfam" id="PF02518">
    <property type="entry name" value="HATPase_c"/>
    <property type="match status" value="1"/>
</dbReference>
<dbReference type="EC" id="2.7.13.3" evidence="2"/>
<keyword evidence="3" id="KW-0597">Phosphoprotein</keyword>
<dbReference type="PANTHER" id="PTHR43065">
    <property type="entry name" value="SENSOR HISTIDINE KINASE"/>
    <property type="match status" value="1"/>
</dbReference>
<dbReference type="InterPro" id="IPR036097">
    <property type="entry name" value="HisK_dim/P_sf"/>
</dbReference>
<dbReference type="PROSITE" id="PS50109">
    <property type="entry name" value="HIS_KIN"/>
    <property type="match status" value="1"/>
</dbReference>
<dbReference type="PANTHER" id="PTHR43065:SF16">
    <property type="entry name" value="SENSORY HISTIDINE KINASE_PHOSPHATASE NTRB"/>
    <property type="match status" value="1"/>
</dbReference>
<keyword evidence="7" id="KW-0067">ATP-binding</keyword>
<evidence type="ECO:0000256" key="5">
    <source>
        <dbReference type="ARBA" id="ARBA00022741"/>
    </source>
</evidence>